<dbReference type="EMBL" id="CAMXCT030000577">
    <property type="protein sequence ID" value="CAL4768003.1"/>
    <property type="molecule type" value="Genomic_DNA"/>
</dbReference>
<gene>
    <name evidence="1" type="ORF">C1SCF055_LOCUS8551</name>
</gene>
<dbReference type="EMBL" id="CAMXCT020000577">
    <property type="protein sequence ID" value="CAL1134066.1"/>
    <property type="molecule type" value="Genomic_DNA"/>
</dbReference>
<dbReference type="AlphaFoldDB" id="A0A9P1FLW4"/>
<dbReference type="EMBL" id="CAMXCT010000577">
    <property type="protein sequence ID" value="CAI3980691.1"/>
    <property type="molecule type" value="Genomic_DNA"/>
</dbReference>
<protein>
    <submittedName>
        <fullName evidence="1">Uncharacterized protein</fullName>
    </submittedName>
</protein>
<reference evidence="2 3" key="2">
    <citation type="submission" date="2024-05" db="EMBL/GenBank/DDBJ databases">
        <authorList>
            <person name="Chen Y."/>
            <person name="Shah S."/>
            <person name="Dougan E. K."/>
            <person name="Thang M."/>
            <person name="Chan C."/>
        </authorList>
    </citation>
    <scope>NUCLEOTIDE SEQUENCE [LARGE SCALE GENOMIC DNA]</scope>
</reference>
<evidence type="ECO:0000313" key="1">
    <source>
        <dbReference type="EMBL" id="CAI3980691.1"/>
    </source>
</evidence>
<evidence type="ECO:0000313" key="2">
    <source>
        <dbReference type="EMBL" id="CAL4768003.1"/>
    </source>
</evidence>
<keyword evidence="3" id="KW-1185">Reference proteome</keyword>
<name>A0A9P1FLW4_9DINO</name>
<reference evidence="1" key="1">
    <citation type="submission" date="2022-10" db="EMBL/GenBank/DDBJ databases">
        <authorList>
            <person name="Chen Y."/>
            <person name="Dougan E. K."/>
            <person name="Chan C."/>
            <person name="Rhodes N."/>
            <person name="Thang M."/>
        </authorList>
    </citation>
    <scope>NUCLEOTIDE SEQUENCE</scope>
</reference>
<organism evidence="1">
    <name type="scientific">Cladocopium goreaui</name>
    <dbReference type="NCBI Taxonomy" id="2562237"/>
    <lineage>
        <taxon>Eukaryota</taxon>
        <taxon>Sar</taxon>
        <taxon>Alveolata</taxon>
        <taxon>Dinophyceae</taxon>
        <taxon>Suessiales</taxon>
        <taxon>Symbiodiniaceae</taxon>
        <taxon>Cladocopium</taxon>
    </lineage>
</organism>
<accession>A0A9P1FLW4</accession>
<dbReference type="Proteomes" id="UP001152797">
    <property type="component" value="Unassembled WGS sequence"/>
</dbReference>
<proteinExistence type="predicted"/>
<comment type="caution">
    <text evidence="1">The sequence shown here is derived from an EMBL/GenBank/DDBJ whole genome shotgun (WGS) entry which is preliminary data.</text>
</comment>
<evidence type="ECO:0000313" key="3">
    <source>
        <dbReference type="Proteomes" id="UP001152797"/>
    </source>
</evidence>
<sequence>MADRKAACERLPFAEGFLKYAPAPRQPAECQRQLERLAAVWTLEYRQELECLKWAKTYQSYERPDFVMWYLLGVRMFYLTAPKAYHSVGRARKKSKALTYEVPLTGSDRLTWPWWQLDEEELLLEAPTALPRDALLALVLMDEVRKAEGNVGEEFLSFLRDALSSWHSETLTQLFDIDAMTELLRFLLDPSTPPDEEEAASPGIYLTEFLCTLGNLIDRGVMEVAVGTAETLKPFAEYYASRGEPDFTADRIQVYEAEPDELHERQVVPMFNMVALVEHVDFLQANCAAKAALETILRRVAEQRSQS</sequence>